<feature type="binding site" evidence="7">
    <location>
        <position position="299"/>
    </location>
    <ligand>
        <name>carbamoyl phosphate</name>
        <dbReference type="ChEBI" id="CHEBI:58228"/>
    </ligand>
</feature>
<dbReference type="GO" id="GO:0042450">
    <property type="term" value="P:L-arginine biosynthetic process via ornithine"/>
    <property type="evidence" value="ECO:0007669"/>
    <property type="project" value="UniProtKB-UniRule"/>
</dbReference>
<evidence type="ECO:0000259" key="8">
    <source>
        <dbReference type="Pfam" id="PF00185"/>
    </source>
</evidence>
<evidence type="ECO:0000256" key="1">
    <source>
        <dbReference type="ARBA" id="ARBA00004975"/>
    </source>
</evidence>
<feature type="binding site" evidence="7">
    <location>
        <begin position="136"/>
        <end position="139"/>
    </location>
    <ligand>
        <name>carbamoyl phosphate</name>
        <dbReference type="ChEBI" id="CHEBI:58228"/>
    </ligand>
</feature>
<dbReference type="Gene3D" id="3.40.50.1370">
    <property type="entry name" value="Aspartate/ornithine carbamoyltransferase"/>
    <property type="match status" value="2"/>
</dbReference>
<dbReference type="NCBIfam" id="NF001986">
    <property type="entry name" value="PRK00779.1"/>
    <property type="match status" value="1"/>
</dbReference>
<feature type="domain" description="Aspartate/ornithine carbamoyltransferase Asp/Orn-binding" evidence="8">
    <location>
        <begin position="155"/>
        <end position="309"/>
    </location>
</feature>
<evidence type="ECO:0000313" key="11">
    <source>
        <dbReference type="Proteomes" id="UP000000263"/>
    </source>
</evidence>
<dbReference type="PANTHER" id="PTHR45753:SF3">
    <property type="entry name" value="ORNITHINE TRANSCARBAMYLASE, MITOCHONDRIAL"/>
    <property type="match status" value="1"/>
</dbReference>
<feature type="binding site" evidence="7">
    <location>
        <position position="231"/>
    </location>
    <ligand>
        <name>L-ornithine</name>
        <dbReference type="ChEBI" id="CHEBI:46911"/>
    </ligand>
</feature>
<dbReference type="HOGENOM" id="CLU_043846_3_2_0"/>
<dbReference type="EC" id="2.1.3.3" evidence="3 7"/>
<evidence type="ECO:0000256" key="5">
    <source>
        <dbReference type="ARBA" id="ARBA00022679"/>
    </source>
</evidence>
<dbReference type="SUPFAM" id="SSF53671">
    <property type="entry name" value="Aspartate/ornithine carbamoyltransferase"/>
    <property type="match status" value="1"/>
</dbReference>
<dbReference type="UniPathway" id="UPA00068">
    <property type="reaction ID" value="UER00112"/>
</dbReference>
<dbReference type="GO" id="GO:0019240">
    <property type="term" value="P:citrulline biosynthetic process"/>
    <property type="evidence" value="ECO:0007669"/>
    <property type="project" value="TreeGrafter"/>
</dbReference>
<dbReference type="Pfam" id="PF00185">
    <property type="entry name" value="OTCace"/>
    <property type="match status" value="1"/>
</dbReference>
<keyword evidence="7" id="KW-0028">Amino-acid biosynthesis</keyword>
<feature type="binding site" evidence="7">
    <location>
        <position position="109"/>
    </location>
    <ligand>
        <name>carbamoyl phosphate</name>
        <dbReference type="ChEBI" id="CHEBI:58228"/>
    </ligand>
</feature>
<dbReference type="InterPro" id="IPR006132">
    <property type="entry name" value="Asp/Orn_carbamoyltranf_P-bd"/>
</dbReference>
<dbReference type="PANTHER" id="PTHR45753">
    <property type="entry name" value="ORNITHINE CARBAMOYLTRANSFERASE, MITOCHONDRIAL"/>
    <property type="match status" value="1"/>
</dbReference>
<organism evidence="10 11">
    <name type="scientific">Roseiflexus castenholzii (strain DSM 13941 / HLO8)</name>
    <dbReference type="NCBI Taxonomy" id="383372"/>
    <lineage>
        <taxon>Bacteria</taxon>
        <taxon>Bacillati</taxon>
        <taxon>Chloroflexota</taxon>
        <taxon>Chloroflexia</taxon>
        <taxon>Chloroflexales</taxon>
        <taxon>Roseiflexineae</taxon>
        <taxon>Roseiflexaceae</taxon>
        <taxon>Roseiflexus</taxon>
    </lineage>
</organism>
<gene>
    <name evidence="7" type="primary">argF</name>
    <name evidence="10" type="ordered locus">Rcas_3073</name>
</gene>
<dbReference type="RefSeq" id="WP_012121551.1">
    <property type="nucleotide sequence ID" value="NC_009767.1"/>
</dbReference>
<dbReference type="STRING" id="383372.Rcas_3073"/>
<dbReference type="InterPro" id="IPR036901">
    <property type="entry name" value="Asp/Orn_carbamoylTrfase_sf"/>
</dbReference>
<dbReference type="OrthoDB" id="9802587at2"/>
<comment type="caution">
    <text evidence="7">Lacks conserved residue(s) required for the propagation of feature annotation.</text>
</comment>
<comment type="pathway">
    <text evidence="1 7">Amino-acid biosynthesis; L-arginine biosynthesis; L-arginine from L-ornithine and carbamoyl phosphate: step 1/3.</text>
</comment>
<evidence type="ECO:0000256" key="3">
    <source>
        <dbReference type="ARBA" id="ARBA00013007"/>
    </source>
</evidence>
<dbReference type="PRINTS" id="PR00100">
    <property type="entry name" value="AOTCASE"/>
</dbReference>
<proteinExistence type="inferred from homology"/>
<dbReference type="InterPro" id="IPR006131">
    <property type="entry name" value="Asp_carbamoyltransf_Asp/Orn-bd"/>
</dbReference>
<dbReference type="GO" id="GO:0004585">
    <property type="term" value="F:ornithine carbamoyltransferase activity"/>
    <property type="evidence" value="ECO:0007669"/>
    <property type="project" value="UniProtKB-UniRule"/>
</dbReference>
<dbReference type="GO" id="GO:0005737">
    <property type="term" value="C:cytoplasm"/>
    <property type="evidence" value="ECO:0007669"/>
    <property type="project" value="UniProtKB-SubCell"/>
</dbReference>
<keyword evidence="7" id="KW-0055">Arginine biosynthesis</keyword>
<protein>
    <recommendedName>
        <fullName evidence="4 7">Ornithine carbamoyltransferase</fullName>
        <shortName evidence="7">OTCase</shortName>
        <ecNumber evidence="3 7">2.1.3.3</ecNumber>
    </recommendedName>
</protein>
<dbReference type="KEGG" id="rca:Rcas_3073"/>
<name>A7NF97_ROSCS</name>
<dbReference type="InterPro" id="IPR002292">
    <property type="entry name" value="Orn/put_carbamltrans"/>
</dbReference>
<sequence>MVRHFLSAADLTRAEVEALLDRAQTLKAEWRNGGHPRDANGALPLQGKTLALVFEKPSLRTRVAFEAGMTQLGGHGSYLSANDIDMGGRESVPDVARNLSRWVQAIAARVFRHATVETLARYATVPVINALSDREHPCQALADMLTLHEHYGRLEGLTLAYVGDGNNVAHSLMLLGATLGVNVRIGCPLDYRPDPEILALAERRAIERGVSVEVTPSPVEAVLGADAVYTDVWTSMGQEHEAARRRPVFQPYQVNAALMTHARSGALFMHCLPAHRGEEVTPDVIDGPQSVVFEQAENRLHVQKALILTLLGL</sequence>
<keyword evidence="11" id="KW-1185">Reference proteome</keyword>
<dbReference type="Pfam" id="PF02729">
    <property type="entry name" value="OTCace_N"/>
    <property type="match status" value="1"/>
</dbReference>
<evidence type="ECO:0000256" key="2">
    <source>
        <dbReference type="ARBA" id="ARBA00007805"/>
    </source>
</evidence>
<evidence type="ECO:0000256" key="7">
    <source>
        <dbReference type="HAMAP-Rule" id="MF_01109"/>
    </source>
</evidence>
<dbReference type="NCBIfam" id="TIGR00658">
    <property type="entry name" value="orni_carb_tr"/>
    <property type="match status" value="1"/>
</dbReference>
<feature type="binding site" evidence="7">
    <location>
        <begin position="271"/>
        <end position="272"/>
    </location>
    <ligand>
        <name>carbamoyl phosphate</name>
        <dbReference type="ChEBI" id="CHEBI:58228"/>
    </ligand>
</feature>
<dbReference type="GO" id="GO:0016597">
    <property type="term" value="F:amino acid binding"/>
    <property type="evidence" value="ECO:0007669"/>
    <property type="project" value="InterPro"/>
</dbReference>
<reference evidence="10 11" key="1">
    <citation type="submission" date="2007-08" db="EMBL/GenBank/DDBJ databases">
        <title>Complete sequence of Roseiflexus castenholzii DSM 13941.</title>
        <authorList>
            <consortium name="US DOE Joint Genome Institute"/>
            <person name="Copeland A."/>
            <person name="Lucas S."/>
            <person name="Lapidus A."/>
            <person name="Barry K."/>
            <person name="Glavina del Rio T."/>
            <person name="Dalin E."/>
            <person name="Tice H."/>
            <person name="Pitluck S."/>
            <person name="Thompson L.S."/>
            <person name="Brettin T."/>
            <person name="Bruce D."/>
            <person name="Detter J.C."/>
            <person name="Han C."/>
            <person name="Tapia R."/>
            <person name="Schmutz J."/>
            <person name="Larimer F."/>
            <person name="Land M."/>
            <person name="Hauser L."/>
            <person name="Kyrpides N."/>
            <person name="Mikhailova N."/>
            <person name="Bryant D.A."/>
            <person name="Hanada S."/>
            <person name="Tsukatani Y."/>
            <person name="Richardson P."/>
        </authorList>
    </citation>
    <scope>NUCLEOTIDE SEQUENCE [LARGE SCALE GENOMIC DNA]</scope>
    <source>
        <strain evidence="11">DSM 13941 / HLO8</strain>
    </source>
</reference>
<evidence type="ECO:0000259" key="9">
    <source>
        <dbReference type="Pfam" id="PF02729"/>
    </source>
</evidence>
<dbReference type="FunFam" id="3.40.50.1370:FF:000008">
    <property type="entry name" value="Ornithine carbamoyltransferase"/>
    <property type="match status" value="1"/>
</dbReference>
<keyword evidence="5 7" id="KW-0808">Transferase</keyword>
<feature type="domain" description="Aspartate/ornithine carbamoyltransferase carbamoyl-P binding" evidence="9">
    <location>
        <begin position="3"/>
        <end position="149"/>
    </location>
</feature>
<evidence type="ECO:0000256" key="4">
    <source>
        <dbReference type="ARBA" id="ARBA00016634"/>
    </source>
</evidence>
<dbReference type="Proteomes" id="UP000000263">
    <property type="component" value="Chromosome"/>
</dbReference>
<comment type="subcellular location">
    <subcellularLocation>
        <location evidence="7">Cytoplasm</location>
    </subcellularLocation>
</comment>
<dbReference type="HAMAP" id="MF_01109">
    <property type="entry name" value="OTCase"/>
    <property type="match status" value="1"/>
</dbReference>
<evidence type="ECO:0000256" key="6">
    <source>
        <dbReference type="ARBA" id="ARBA00048772"/>
    </source>
</evidence>
<dbReference type="eggNOG" id="COG0078">
    <property type="taxonomic scope" value="Bacteria"/>
</dbReference>
<dbReference type="PRINTS" id="PR00102">
    <property type="entry name" value="OTCASE"/>
</dbReference>
<evidence type="ECO:0000313" key="10">
    <source>
        <dbReference type="EMBL" id="ABU59127.1"/>
    </source>
</evidence>
<keyword evidence="7" id="KW-0963">Cytoplasm</keyword>
<dbReference type="InterPro" id="IPR006130">
    <property type="entry name" value="Asp/Orn_carbamoylTrfase"/>
</dbReference>
<dbReference type="EMBL" id="CP000804">
    <property type="protein sequence ID" value="ABU59127.1"/>
    <property type="molecule type" value="Genomic_DNA"/>
</dbReference>
<dbReference type="InterPro" id="IPR024904">
    <property type="entry name" value="OTCase_ArgI"/>
</dbReference>
<accession>A7NF97</accession>
<comment type="catalytic activity">
    <reaction evidence="6 7">
        <text>carbamoyl phosphate + L-ornithine = L-citrulline + phosphate + H(+)</text>
        <dbReference type="Rhea" id="RHEA:19513"/>
        <dbReference type="ChEBI" id="CHEBI:15378"/>
        <dbReference type="ChEBI" id="CHEBI:43474"/>
        <dbReference type="ChEBI" id="CHEBI:46911"/>
        <dbReference type="ChEBI" id="CHEBI:57743"/>
        <dbReference type="ChEBI" id="CHEBI:58228"/>
        <dbReference type="EC" id="2.1.3.3"/>
    </reaction>
</comment>
<feature type="binding site" evidence="7">
    <location>
        <position position="167"/>
    </location>
    <ligand>
        <name>L-ornithine</name>
        <dbReference type="ChEBI" id="CHEBI:46911"/>
    </ligand>
</feature>
<comment type="similarity">
    <text evidence="2 7">Belongs to the aspartate/ornithine carbamoyltransferase superfamily. OTCase family.</text>
</comment>
<dbReference type="AlphaFoldDB" id="A7NF97"/>
<feature type="binding site" evidence="7">
    <location>
        <begin position="235"/>
        <end position="236"/>
    </location>
    <ligand>
        <name>L-ornithine</name>
        <dbReference type="ChEBI" id="CHEBI:46911"/>
    </ligand>
</feature>